<evidence type="ECO:0000313" key="1">
    <source>
        <dbReference type="EMBL" id="SUQ19041.1"/>
    </source>
</evidence>
<evidence type="ECO:0000313" key="2">
    <source>
        <dbReference type="Proteomes" id="UP000255423"/>
    </source>
</evidence>
<dbReference type="Proteomes" id="UP000255423">
    <property type="component" value="Unassembled WGS sequence"/>
</dbReference>
<dbReference type="RefSeq" id="WP_109571809.1">
    <property type="nucleotide sequence ID" value="NZ_UHJL01000001.1"/>
</dbReference>
<accession>A0A380RUR5</accession>
<sequence>MRQFDVFVFDENYDEAQGKLPQPPFTDPELGWFYTNDWNRHLDEIEGEWVVFAHPSIKIDRNFLNNVAEVTDGFPMVDAFAPRIRTDKGNFLGGYLLKPASKGSGFVEIDENAPLRYVAAPHPYLGIFSRRIIQRTGGFDTTLPESARLADFTLRMMHAGGKMFSVPYLVVQATGDEAEAVTGNDCKENAHNLAGMRAGMRDLKSIAIILSKAFGAEASVPFALHHPSVIPTLLRNHKQRKEKRKAATLLSKLKADFLKEVTSH</sequence>
<gene>
    <name evidence="1" type="ORF">SAMN05661053_0265</name>
</gene>
<organism evidence="1 2">
    <name type="scientific">Fibrobacter succinogenes</name>
    <name type="common">Bacteroides succinogenes</name>
    <dbReference type="NCBI Taxonomy" id="833"/>
    <lineage>
        <taxon>Bacteria</taxon>
        <taxon>Pseudomonadati</taxon>
        <taxon>Fibrobacterota</taxon>
        <taxon>Fibrobacteria</taxon>
        <taxon>Fibrobacterales</taxon>
        <taxon>Fibrobacteraceae</taxon>
        <taxon>Fibrobacter</taxon>
    </lineage>
</organism>
<reference evidence="1 2" key="1">
    <citation type="submission" date="2017-08" db="EMBL/GenBank/DDBJ databases">
        <authorList>
            <person name="de Groot N.N."/>
        </authorList>
    </citation>
    <scope>NUCLEOTIDE SEQUENCE [LARGE SCALE GENOMIC DNA]</scope>
    <source>
        <strain evidence="1 2">HM2</strain>
    </source>
</reference>
<dbReference type="AlphaFoldDB" id="A0A380RUR5"/>
<dbReference type="Gene3D" id="3.90.550.10">
    <property type="entry name" value="Spore Coat Polysaccharide Biosynthesis Protein SpsA, Chain A"/>
    <property type="match status" value="1"/>
</dbReference>
<name>A0A380RUR5_FIBSU</name>
<dbReference type="SUPFAM" id="SSF53448">
    <property type="entry name" value="Nucleotide-diphospho-sugar transferases"/>
    <property type="match status" value="1"/>
</dbReference>
<protein>
    <submittedName>
        <fullName evidence="1">Uncharacterized protein</fullName>
    </submittedName>
</protein>
<dbReference type="EMBL" id="UHJL01000001">
    <property type="protein sequence ID" value="SUQ19041.1"/>
    <property type="molecule type" value="Genomic_DNA"/>
</dbReference>
<proteinExistence type="predicted"/>
<dbReference type="InterPro" id="IPR029044">
    <property type="entry name" value="Nucleotide-diphossugar_trans"/>
</dbReference>